<keyword evidence="5" id="KW-0051">Antiviral defense</keyword>
<reference evidence="7 8" key="1">
    <citation type="journal article" date="2011" name="Stand. Genomic Sci.">
        <title>Draft genome sequence of Caminibacter mediatlanticus strain TB-2, an epsilonproteobacterium isolated from a deep-sea hydrothermal vent.</title>
        <authorList>
            <person name="Giovannelli D."/>
            <person name="Ferriera S."/>
            <person name="Johnson J."/>
            <person name="Kravitz S."/>
            <person name="Perez-Rodriguez I."/>
            <person name="Ricci J."/>
            <person name="O'Brien C."/>
            <person name="Voordeckers J.W."/>
            <person name="Bini E."/>
            <person name="Vetriani C."/>
        </authorList>
    </citation>
    <scope>NUCLEOTIDE SEQUENCE [LARGE SCALE GENOMIC DNA]</scope>
    <source>
        <strain evidence="7 8">TB-2</strain>
    </source>
</reference>
<evidence type="ECO:0000256" key="4">
    <source>
        <dbReference type="ARBA" id="ARBA00022884"/>
    </source>
</evidence>
<accession>A0AAI9F1V0</accession>
<comment type="similarity">
    <text evidence="2">Belongs to the CRISPR-associated Csm2 family.</text>
</comment>
<comment type="function">
    <text evidence="1">This subunit may be involved in monitoring complementarity of crRNA and target RNA.</text>
</comment>
<evidence type="ECO:0000256" key="2">
    <source>
        <dbReference type="ARBA" id="ARBA00006896"/>
    </source>
</evidence>
<dbReference type="Proteomes" id="UP000003288">
    <property type="component" value="Unassembled WGS sequence"/>
</dbReference>
<sequence>MEIKYFDESGNVLEDLFDGVAEKWVEEFLKKRDDRDCSDYEVKFDRRKRKEIKKEKKKLSYSQIRKFYDEVLNFNNQLENGTEFIKILPYFKMLKAKANVAFERDVINCNFKEFIDKNVDYVTSSKDIEEKERRFKVFVTFFEAVVAYSKGKITD</sequence>
<gene>
    <name evidence="7" type="ORF">CMTB2_05857</name>
</gene>
<dbReference type="NCBIfam" id="TIGR01870">
    <property type="entry name" value="cas_TM1810_Csm2"/>
    <property type="match status" value="1"/>
</dbReference>
<evidence type="ECO:0000313" key="8">
    <source>
        <dbReference type="Proteomes" id="UP000003288"/>
    </source>
</evidence>
<dbReference type="RefSeq" id="WP_007475287.1">
    <property type="nucleotide sequence ID" value="NZ_ABCJ01000009.1"/>
</dbReference>
<evidence type="ECO:0000256" key="3">
    <source>
        <dbReference type="ARBA" id="ARBA00016118"/>
    </source>
</evidence>
<evidence type="ECO:0000256" key="5">
    <source>
        <dbReference type="ARBA" id="ARBA00023118"/>
    </source>
</evidence>
<dbReference type="GO" id="GO:0003723">
    <property type="term" value="F:RNA binding"/>
    <property type="evidence" value="ECO:0007669"/>
    <property type="project" value="UniProtKB-KW"/>
</dbReference>
<keyword evidence="4" id="KW-0694">RNA-binding</keyword>
<organism evidence="7 8">
    <name type="scientific">Caminibacter mediatlanticus TB-2</name>
    <dbReference type="NCBI Taxonomy" id="391592"/>
    <lineage>
        <taxon>Bacteria</taxon>
        <taxon>Pseudomonadati</taxon>
        <taxon>Campylobacterota</taxon>
        <taxon>Epsilonproteobacteria</taxon>
        <taxon>Nautiliales</taxon>
        <taxon>Nautiliaceae</taxon>
        <taxon>Caminibacter</taxon>
    </lineage>
</organism>
<proteinExistence type="inferred from homology"/>
<dbReference type="Pfam" id="PF03750">
    <property type="entry name" value="Csm2_III-A"/>
    <property type="match status" value="1"/>
</dbReference>
<evidence type="ECO:0000313" key="7">
    <source>
        <dbReference type="EMBL" id="EDM23133.1"/>
    </source>
</evidence>
<evidence type="ECO:0000256" key="6">
    <source>
        <dbReference type="ARBA" id="ARBA00031723"/>
    </source>
</evidence>
<dbReference type="EMBL" id="ABCJ01000009">
    <property type="protein sequence ID" value="EDM23133.1"/>
    <property type="molecule type" value="Genomic_DNA"/>
</dbReference>
<dbReference type="GO" id="GO:0051607">
    <property type="term" value="P:defense response to virus"/>
    <property type="evidence" value="ECO:0007669"/>
    <property type="project" value="UniProtKB-KW"/>
</dbReference>
<dbReference type="InterPro" id="IPR010149">
    <property type="entry name" value="CRISPR-assoc_prot_Csm2_III-A"/>
</dbReference>
<name>A0AAI9F1V0_9BACT</name>
<dbReference type="AlphaFoldDB" id="A0AAI9F1V0"/>
<evidence type="ECO:0000256" key="1">
    <source>
        <dbReference type="ARBA" id="ARBA00003640"/>
    </source>
</evidence>
<comment type="caution">
    <text evidence="7">The sequence shown here is derived from an EMBL/GenBank/DDBJ whole genome shotgun (WGS) entry which is preliminary data.</text>
</comment>
<protein>
    <recommendedName>
        <fullName evidence="3">CRISPR system Cms protein Csm2</fullName>
    </recommendedName>
    <alternativeName>
        <fullName evidence="6">CRISPR type III A-associated protein Csm2</fullName>
    </alternativeName>
</protein>